<dbReference type="RefSeq" id="WP_139202700.1">
    <property type="nucleotide sequence ID" value="NZ_FODT01000012.1"/>
</dbReference>
<dbReference type="OrthoDB" id="8265416at2"/>
<reference evidence="2" key="1">
    <citation type="submission" date="2016-10" db="EMBL/GenBank/DDBJ databases">
        <authorList>
            <person name="Varghese N."/>
            <person name="Submissions S."/>
        </authorList>
    </citation>
    <scope>NUCLEOTIDE SEQUENCE [LARGE SCALE GENOMIC DNA]</scope>
    <source>
        <strain evidence="2">DSM 123</strain>
    </source>
</reference>
<gene>
    <name evidence="1" type="ORF">SAMN05444123_112125</name>
</gene>
<dbReference type="EMBL" id="FODT01000012">
    <property type="protein sequence ID" value="SEP27445.1"/>
    <property type="molecule type" value="Genomic_DNA"/>
</dbReference>
<name>A0A1H8WIF2_9BRAD</name>
<dbReference type="AlphaFoldDB" id="A0A1H8WIF2"/>
<organism evidence="1 2">
    <name type="scientific">Rhodopseudomonas pseudopalustris</name>
    <dbReference type="NCBI Taxonomy" id="1513892"/>
    <lineage>
        <taxon>Bacteria</taxon>
        <taxon>Pseudomonadati</taxon>
        <taxon>Pseudomonadota</taxon>
        <taxon>Alphaproteobacteria</taxon>
        <taxon>Hyphomicrobiales</taxon>
        <taxon>Nitrobacteraceae</taxon>
        <taxon>Rhodopseudomonas</taxon>
    </lineage>
</organism>
<accession>A0A1H8WIF2</accession>
<sequence length="221" mass="22568">MPSNRSSSNAMVLASAVANNATVDIGYPAGTSQNNYNAGNAGSGHYVMLNDNDKIAAGAGVAFSFGAAAITITNQSGYTWPAGTRLAVNADQQDGNQVIFLQFPLKLAKVANGDVVTEMRPGVFGALEYAEFVTTDPVTTAGKAASLNLEIDTTDVTGGVVALTSAAATPLGKVIAGSAITGNNKLTPASKLSLKASGVTAFAEGEGVLFVRVRLNQDFNY</sequence>
<protein>
    <submittedName>
        <fullName evidence="1">Uncharacterized protein</fullName>
    </submittedName>
</protein>
<dbReference type="Proteomes" id="UP000199615">
    <property type="component" value="Unassembled WGS sequence"/>
</dbReference>
<evidence type="ECO:0000313" key="1">
    <source>
        <dbReference type="EMBL" id="SEP27445.1"/>
    </source>
</evidence>
<evidence type="ECO:0000313" key="2">
    <source>
        <dbReference type="Proteomes" id="UP000199615"/>
    </source>
</evidence>
<proteinExistence type="predicted"/>
<keyword evidence="2" id="KW-1185">Reference proteome</keyword>